<proteinExistence type="predicted"/>
<keyword evidence="2" id="KW-1185">Reference proteome</keyword>
<dbReference type="Proteomes" id="UP000829992">
    <property type="component" value="Chromosome"/>
</dbReference>
<evidence type="ECO:0008006" key="3">
    <source>
        <dbReference type="Google" id="ProtNLM"/>
    </source>
</evidence>
<evidence type="ECO:0000313" key="1">
    <source>
        <dbReference type="EMBL" id="UQT60685.1"/>
    </source>
</evidence>
<sequence length="108" mass="10665">MAGFLLHSGATVQCAHTGGAQPTGSSPRVKVAGQAVVTQPTSYSVSPDCKAPRPTTGNGPCVTAQWTSGATRVKSTGLPVLLDGSAATCAPTGTGLSVISTQQRVKGA</sequence>
<dbReference type="EMBL" id="CP097289">
    <property type="protein sequence ID" value="UQT60685.1"/>
    <property type="molecule type" value="Genomic_DNA"/>
</dbReference>
<reference evidence="1 2" key="1">
    <citation type="submission" date="2022-05" db="EMBL/GenBank/DDBJ databases">
        <authorList>
            <person name="Zhou X."/>
            <person name="Li K."/>
            <person name="Man Y."/>
        </authorList>
    </citation>
    <scope>NUCLEOTIDE SEQUENCE [LARGE SCALE GENOMIC DNA]</scope>
    <source>
        <strain evidence="1 2">MS405</strain>
    </source>
</reference>
<accession>A0ABY4Q5M7</accession>
<dbReference type="RefSeq" id="WP_249592018.1">
    <property type="nucleotide sequence ID" value="NZ_BAAAQL010000018.1"/>
</dbReference>
<protein>
    <recommendedName>
        <fullName evidence="3">DUF4280 domain-containing protein</fullName>
    </recommendedName>
</protein>
<evidence type="ECO:0000313" key="2">
    <source>
        <dbReference type="Proteomes" id="UP000829992"/>
    </source>
</evidence>
<name>A0ABY4Q5M7_9ACTN</name>
<gene>
    <name evidence="1" type="ORF">M4V62_39555</name>
</gene>
<organism evidence="1 2">
    <name type="scientific">Streptomyces durmitorensis</name>
    <dbReference type="NCBI Taxonomy" id="319947"/>
    <lineage>
        <taxon>Bacteria</taxon>
        <taxon>Bacillati</taxon>
        <taxon>Actinomycetota</taxon>
        <taxon>Actinomycetes</taxon>
        <taxon>Kitasatosporales</taxon>
        <taxon>Streptomycetaceae</taxon>
        <taxon>Streptomyces</taxon>
    </lineage>
</organism>